<dbReference type="Gene3D" id="1.10.10.10">
    <property type="entry name" value="Winged helix-like DNA-binding domain superfamily/Winged helix DNA-binding domain"/>
    <property type="match status" value="1"/>
</dbReference>
<evidence type="ECO:0000313" key="3">
    <source>
        <dbReference type="EMBL" id="KAF7694101.1"/>
    </source>
</evidence>
<dbReference type="Proteomes" id="UP000606274">
    <property type="component" value="Unassembled WGS sequence"/>
</dbReference>
<dbReference type="InterPro" id="IPR000591">
    <property type="entry name" value="DEP_dom"/>
</dbReference>
<comment type="caution">
    <text evidence="3">The sequence shown here is derived from an EMBL/GenBank/DDBJ whole genome shotgun (WGS) entry which is preliminary data.</text>
</comment>
<protein>
    <recommendedName>
        <fullName evidence="2">DEP domain-containing protein</fullName>
    </recommendedName>
</protein>
<dbReference type="Pfam" id="PF00610">
    <property type="entry name" value="DEP"/>
    <property type="match status" value="1"/>
</dbReference>
<dbReference type="AlphaFoldDB" id="A0A8T0AQ48"/>
<feature type="region of interest" description="Disordered" evidence="1">
    <location>
        <begin position="188"/>
        <end position="210"/>
    </location>
</feature>
<gene>
    <name evidence="3" type="ORF">HF521_007854</name>
</gene>
<dbReference type="EMBL" id="JABFDY010000018">
    <property type="protein sequence ID" value="KAF7694101.1"/>
    <property type="molecule type" value="Genomic_DNA"/>
</dbReference>
<name>A0A8T0AQ48_SILME</name>
<dbReference type="CDD" id="cd04405">
    <property type="entry name" value="RhoGAP_BRCC3-like"/>
    <property type="match status" value="1"/>
</dbReference>
<accession>A0A8T0AQ48</accession>
<keyword evidence="4" id="KW-1185">Reference proteome</keyword>
<feature type="compositionally biased region" description="Basic and acidic residues" evidence="1">
    <location>
        <begin position="195"/>
        <end position="210"/>
    </location>
</feature>
<sequence length="586" mass="66817">MKIIIKTKTPQPYYGGFLSAARASVSLETARRLLSFLRGHYVTSCLAKMAVDLTPRFRRLNSQSRCFNEKRHPTGPFRATQLWRNIIEALQTQVEVRRRRQHLRVHKDCFTGSDAVDVVLSHLMQNIYFCTSDVTRLKAVRLCQALMDARVFEPVGVKLFRREKELAFEDSGCSLYRFLDADGLPGSAKSVADQENGRSVKENGKEKKGSRFDDIRTISNPLALGSSDRRVERILKTINLQPSMPSGLNRVGLSTTCLSKQVIQEVWKQQTLLQLLQLVEVPVLDCILASPSKSAPLRMRLLRNHDLVISNTCVDREVSQVLNLPELDAWLTAAADCLELFPDETIVSTGEQLLQVHAADDGEKLGAYKKLLFDTISKFYSSQERVPLLAGRYMDIHAGILKLLDSGRTEDALKASQLWLRLLDTNCRNELRRLLTFMAEASDPKAFQLHKTMENRALISRTFMKAMLQSKDVSRAQCEQLLLFLMDHHLHLFKTPLSLIEAVTKALQTLQQGRNPDNVALFAFCQQMSAQQFEEQREKNTFASLKQLIEHITLSNELSIKQRRRLIKEFQKHHPAVFLHHFSSTF</sequence>
<dbReference type="SUPFAM" id="SSF46785">
    <property type="entry name" value="Winged helix' DNA-binding domain"/>
    <property type="match status" value="1"/>
</dbReference>
<proteinExistence type="predicted"/>
<dbReference type="SMART" id="SM00049">
    <property type="entry name" value="DEP"/>
    <property type="match status" value="1"/>
</dbReference>
<dbReference type="InterPro" id="IPR036390">
    <property type="entry name" value="WH_DNA-bd_sf"/>
</dbReference>
<dbReference type="PANTHER" id="PTHR16206:SF10">
    <property type="entry name" value="DEP DOMAIN-CONTAINING PROTEIN 4"/>
    <property type="match status" value="1"/>
</dbReference>
<dbReference type="InterPro" id="IPR036388">
    <property type="entry name" value="WH-like_DNA-bd_sf"/>
</dbReference>
<evidence type="ECO:0000313" key="4">
    <source>
        <dbReference type="Proteomes" id="UP000606274"/>
    </source>
</evidence>
<dbReference type="PANTHER" id="PTHR16206">
    <property type="entry name" value="DEP DOMAIN-CONTAINING"/>
    <property type="match status" value="1"/>
</dbReference>
<evidence type="ECO:0000256" key="1">
    <source>
        <dbReference type="SAM" id="MobiDB-lite"/>
    </source>
</evidence>
<feature type="domain" description="DEP" evidence="2">
    <location>
        <begin position="90"/>
        <end position="180"/>
    </location>
</feature>
<evidence type="ECO:0000259" key="2">
    <source>
        <dbReference type="PROSITE" id="PS50186"/>
    </source>
</evidence>
<dbReference type="PROSITE" id="PS50186">
    <property type="entry name" value="DEP"/>
    <property type="match status" value="1"/>
</dbReference>
<dbReference type="CDD" id="cd04446">
    <property type="entry name" value="DEP_DEPDC4"/>
    <property type="match status" value="1"/>
</dbReference>
<organism evidence="3 4">
    <name type="scientific">Silurus meridionalis</name>
    <name type="common">Southern catfish</name>
    <name type="synonym">Silurus soldatovi meridionalis</name>
    <dbReference type="NCBI Taxonomy" id="175797"/>
    <lineage>
        <taxon>Eukaryota</taxon>
        <taxon>Metazoa</taxon>
        <taxon>Chordata</taxon>
        <taxon>Craniata</taxon>
        <taxon>Vertebrata</taxon>
        <taxon>Euteleostomi</taxon>
        <taxon>Actinopterygii</taxon>
        <taxon>Neopterygii</taxon>
        <taxon>Teleostei</taxon>
        <taxon>Ostariophysi</taxon>
        <taxon>Siluriformes</taxon>
        <taxon>Siluridae</taxon>
        <taxon>Silurus</taxon>
    </lineage>
</organism>
<reference evidence="3" key="1">
    <citation type="submission" date="2020-08" db="EMBL/GenBank/DDBJ databases">
        <title>Chromosome-level assembly of Southern catfish (Silurus meridionalis) provides insights into visual adaptation to the nocturnal and benthic lifestyles.</title>
        <authorList>
            <person name="Zhang Y."/>
            <person name="Wang D."/>
            <person name="Peng Z."/>
        </authorList>
    </citation>
    <scope>NUCLEOTIDE SEQUENCE</scope>
    <source>
        <strain evidence="3">SWU-2019-XX</strain>
        <tissue evidence="3">Muscle</tissue>
    </source>
</reference>
<dbReference type="OrthoDB" id="276323at2759"/>
<dbReference type="GO" id="GO:0035556">
    <property type="term" value="P:intracellular signal transduction"/>
    <property type="evidence" value="ECO:0007669"/>
    <property type="project" value="InterPro"/>
</dbReference>